<protein>
    <submittedName>
        <fullName evidence="1">Tetratricopeptide repeat protein</fullName>
    </submittedName>
</protein>
<dbReference type="EMBL" id="JBHTHZ010000003">
    <property type="protein sequence ID" value="MFD0793452.1"/>
    <property type="molecule type" value="Genomic_DNA"/>
</dbReference>
<accession>A0ABW3ARE4</accession>
<gene>
    <name evidence="1" type="ORF">ACFQZX_07465</name>
</gene>
<comment type="caution">
    <text evidence="1">The sequence shown here is derived from an EMBL/GenBank/DDBJ whole genome shotgun (WGS) entry which is preliminary data.</text>
</comment>
<dbReference type="Proteomes" id="UP001597010">
    <property type="component" value="Unassembled WGS sequence"/>
</dbReference>
<reference evidence="2" key="1">
    <citation type="journal article" date="2019" name="Int. J. Syst. Evol. Microbiol.">
        <title>The Global Catalogue of Microorganisms (GCM) 10K type strain sequencing project: providing services to taxonomists for standard genome sequencing and annotation.</title>
        <authorList>
            <consortium name="The Broad Institute Genomics Platform"/>
            <consortium name="The Broad Institute Genome Sequencing Center for Infectious Disease"/>
            <person name="Wu L."/>
            <person name="Ma J."/>
        </authorList>
    </citation>
    <scope>NUCLEOTIDE SEQUENCE [LARGE SCALE GENOMIC DNA]</scope>
    <source>
        <strain evidence="2">CCUG 61484</strain>
    </source>
</reference>
<name>A0ABW3ARE4_9SPHI</name>
<keyword evidence="2" id="KW-1185">Reference proteome</keyword>
<organism evidence="1 2">
    <name type="scientific">Mucilaginibacter litoreus</name>
    <dbReference type="NCBI Taxonomy" id="1048221"/>
    <lineage>
        <taxon>Bacteria</taxon>
        <taxon>Pseudomonadati</taxon>
        <taxon>Bacteroidota</taxon>
        <taxon>Sphingobacteriia</taxon>
        <taxon>Sphingobacteriales</taxon>
        <taxon>Sphingobacteriaceae</taxon>
        <taxon>Mucilaginibacter</taxon>
    </lineage>
</organism>
<sequence length="110" mass="12694">MRLKNYTVNPDALQLLLFILEYKLIFPERITMKFNQNNSIIQLCMQGMYMEATGNPEQAVQLFRQAWDEAANDPLESKPEQVPAKPFWAFCITSLASSMSWGWITLPCCI</sequence>
<proteinExistence type="predicted"/>
<evidence type="ECO:0000313" key="1">
    <source>
        <dbReference type="EMBL" id="MFD0793452.1"/>
    </source>
</evidence>
<evidence type="ECO:0000313" key="2">
    <source>
        <dbReference type="Proteomes" id="UP001597010"/>
    </source>
</evidence>